<dbReference type="InterPro" id="IPR050951">
    <property type="entry name" value="Retrovirus_Pol_polyprotein"/>
</dbReference>
<proteinExistence type="predicted"/>
<feature type="domain" description="Reverse transcriptase" evidence="7">
    <location>
        <begin position="22"/>
        <end position="202"/>
    </location>
</feature>
<dbReference type="PANTHER" id="PTHR37984:SF5">
    <property type="entry name" value="PROTEIN NYNRIN-LIKE"/>
    <property type="match status" value="1"/>
</dbReference>
<evidence type="ECO:0000313" key="9">
    <source>
        <dbReference type="EMBL" id="CAG7728744.1"/>
    </source>
</evidence>
<dbReference type="InterPro" id="IPR000477">
    <property type="entry name" value="RT_dom"/>
</dbReference>
<evidence type="ECO:0000256" key="4">
    <source>
        <dbReference type="ARBA" id="ARBA00022759"/>
    </source>
</evidence>
<dbReference type="GO" id="GO:0004519">
    <property type="term" value="F:endonuclease activity"/>
    <property type="evidence" value="ECO:0007669"/>
    <property type="project" value="UniProtKB-KW"/>
</dbReference>
<evidence type="ECO:0000256" key="3">
    <source>
        <dbReference type="ARBA" id="ARBA00022722"/>
    </source>
</evidence>
<dbReference type="Pfam" id="PF00665">
    <property type="entry name" value="rve"/>
    <property type="match status" value="1"/>
</dbReference>
<sequence>MKPYRTTPFKEKIIKEQIEQYLTERIIEPSESEWSSSCFLVSKPGTNEFRLVTDARYINSQTKSWPFPMRTLRSILNKLGDAKFLSKLDLVKGYHQMEIEESSRPYTAFSAAGKQYQFIKMPFGLKCAPAAFQFMMTKIFSDVIGKFVFIYLDDILIYSRTYQEHLHHIKVVAERLRKAKLTCRTDKCEFGKTEVKYLGYILTSEGIKMNSKKIKAIQEYPAPKNRKALKTFLGMASWLREFIPNLSTKAEPLTNLTRQNVKWCWTDNEQNAFEKIKRDISSGRILSYPNFRQRFFLATDASDCGVGGMLFQQYGGRKHLVAFCSATLNKTQRNRSAMERELLAILYATSYFREYLDGVPFTLLTDNKSLTWMYRLTEDNKKLARWAIRLTIWKYLPNINSITLEEITLDRVRQEQHADCEVQLILQNQGSNKLTSGYKIQDGILYRDVSNNPKVSEWRVVIPLSLRHFMLHELHDVPQQAHLGIEKMYDNMRKRVWWKGMLKDVDTYVKSCEKCQLFKVERRKPVGLMKSSTPSKPWHSVYLDLIYPLPRSQNGFTGILVVVDSFSEYTEIIPLRNGTSREIINRLRKDVLSRYGCMEFLTADNGSCFISNEFQEFCAKNKIILKYISPYHAQANMTERYNQTLEAKIRMFLDGNHTKWDEHLHDFALAFRSTINDTTGFSPAKLFFGRELRLPLDNVLQITGEKSFKSFHEYVKNKSEQANLAHQTATKNIIRNQLKQQQHYNRSRRPGELKHKNLVLVRTHPISNAAKKFSKKLAPLFEGPYRIWNKLSDITYEIGTVDGRFMGRQNISNLKKFIPRVPLDV</sequence>
<evidence type="ECO:0000256" key="6">
    <source>
        <dbReference type="ARBA" id="ARBA00023268"/>
    </source>
</evidence>
<evidence type="ECO:0000256" key="1">
    <source>
        <dbReference type="ARBA" id="ARBA00012493"/>
    </source>
</evidence>
<evidence type="ECO:0000259" key="7">
    <source>
        <dbReference type="PROSITE" id="PS50878"/>
    </source>
</evidence>
<keyword evidence="4" id="KW-0255">Endonuclease</keyword>
<dbReference type="OrthoDB" id="7692176at2759"/>
<evidence type="ECO:0000259" key="8">
    <source>
        <dbReference type="PROSITE" id="PS50994"/>
    </source>
</evidence>
<dbReference type="GO" id="GO:0003964">
    <property type="term" value="F:RNA-directed DNA polymerase activity"/>
    <property type="evidence" value="ECO:0007669"/>
    <property type="project" value="UniProtKB-KW"/>
</dbReference>
<dbReference type="Pfam" id="PF00078">
    <property type="entry name" value="RVT_1"/>
    <property type="match status" value="1"/>
</dbReference>
<dbReference type="FunFam" id="3.10.20.370:FF:000001">
    <property type="entry name" value="Retrovirus-related Pol polyprotein from transposon 17.6-like protein"/>
    <property type="match status" value="1"/>
</dbReference>
<gene>
    <name evidence="9" type="ORF">AFUS01_LOCUS17502</name>
</gene>
<dbReference type="FunFam" id="1.10.340.70:FF:000001">
    <property type="entry name" value="Retrovirus-related Pol polyprotein from transposon gypsy-like Protein"/>
    <property type="match status" value="1"/>
</dbReference>
<dbReference type="GO" id="GO:0015074">
    <property type="term" value="P:DNA integration"/>
    <property type="evidence" value="ECO:0007669"/>
    <property type="project" value="InterPro"/>
</dbReference>
<dbReference type="Pfam" id="PF17919">
    <property type="entry name" value="RT_RNaseH_2"/>
    <property type="match status" value="1"/>
</dbReference>
<dbReference type="CDD" id="cd09274">
    <property type="entry name" value="RNase_HI_RT_Ty3"/>
    <property type="match status" value="1"/>
</dbReference>
<name>A0A8J2K0E8_9HEXA</name>
<evidence type="ECO:0000256" key="5">
    <source>
        <dbReference type="ARBA" id="ARBA00022918"/>
    </source>
</evidence>
<keyword evidence="6" id="KW-0511">Multifunctional enzyme</keyword>
<dbReference type="CDD" id="cd01647">
    <property type="entry name" value="RT_LTR"/>
    <property type="match status" value="1"/>
</dbReference>
<dbReference type="EMBL" id="CAJVCH010167944">
    <property type="protein sequence ID" value="CAG7728744.1"/>
    <property type="molecule type" value="Genomic_DNA"/>
</dbReference>
<comment type="caution">
    <text evidence="9">The sequence shown here is derived from an EMBL/GenBank/DDBJ whole genome shotgun (WGS) entry which is preliminary data.</text>
</comment>
<evidence type="ECO:0000313" key="10">
    <source>
        <dbReference type="Proteomes" id="UP000708208"/>
    </source>
</evidence>
<dbReference type="Proteomes" id="UP000708208">
    <property type="component" value="Unassembled WGS sequence"/>
</dbReference>
<accession>A0A8J2K0E8</accession>
<keyword evidence="10" id="KW-1185">Reference proteome</keyword>
<organism evidence="9 10">
    <name type="scientific">Allacma fusca</name>
    <dbReference type="NCBI Taxonomy" id="39272"/>
    <lineage>
        <taxon>Eukaryota</taxon>
        <taxon>Metazoa</taxon>
        <taxon>Ecdysozoa</taxon>
        <taxon>Arthropoda</taxon>
        <taxon>Hexapoda</taxon>
        <taxon>Collembola</taxon>
        <taxon>Symphypleona</taxon>
        <taxon>Sminthuridae</taxon>
        <taxon>Allacma</taxon>
    </lineage>
</organism>
<keyword evidence="2" id="KW-0548">Nucleotidyltransferase</keyword>
<dbReference type="PROSITE" id="PS50878">
    <property type="entry name" value="RT_POL"/>
    <property type="match status" value="1"/>
</dbReference>
<dbReference type="PROSITE" id="PS50994">
    <property type="entry name" value="INTEGRASE"/>
    <property type="match status" value="1"/>
</dbReference>
<dbReference type="EC" id="2.7.7.49" evidence="1"/>
<protein>
    <recommendedName>
        <fullName evidence="1">RNA-directed DNA polymerase</fullName>
        <ecNumber evidence="1">2.7.7.49</ecNumber>
    </recommendedName>
</protein>
<keyword evidence="4" id="KW-0378">Hydrolase</keyword>
<dbReference type="FunFam" id="3.30.70.270:FF:000020">
    <property type="entry name" value="Transposon Tf2-6 polyprotein-like Protein"/>
    <property type="match status" value="1"/>
</dbReference>
<keyword evidence="5" id="KW-0695">RNA-directed DNA polymerase</keyword>
<keyword evidence="2" id="KW-0808">Transferase</keyword>
<reference evidence="9" key="1">
    <citation type="submission" date="2021-06" db="EMBL/GenBank/DDBJ databases">
        <authorList>
            <person name="Hodson N. C."/>
            <person name="Mongue J. A."/>
            <person name="Jaron S. K."/>
        </authorList>
    </citation>
    <scope>NUCLEOTIDE SEQUENCE</scope>
</reference>
<dbReference type="Pfam" id="PF17921">
    <property type="entry name" value="Integrase_H2C2"/>
    <property type="match status" value="1"/>
</dbReference>
<evidence type="ECO:0000256" key="2">
    <source>
        <dbReference type="ARBA" id="ARBA00022695"/>
    </source>
</evidence>
<keyword evidence="3" id="KW-0540">Nuclease</keyword>
<dbReference type="AlphaFoldDB" id="A0A8J2K0E8"/>
<dbReference type="FunFam" id="3.30.420.10:FF:000032">
    <property type="entry name" value="Retrovirus-related Pol polyprotein from transposon 297-like Protein"/>
    <property type="match status" value="1"/>
</dbReference>
<dbReference type="PANTHER" id="PTHR37984">
    <property type="entry name" value="PROTEIN CBG26694"/>
    <property type="match status" value="1"/>
</dbReference>
<dbReference type="InterPro" id="IPR041588">
    <property type="entry name" value="Integrase_H2C2"/>
</dbReference>
<feature type="domain" description="Integrase catalytic" evidence="8">
    <location>
        <begin position="533"/>
        <end position="691"/>
    </location>
</feature>
<dbReference type="InterPro" id="IPR041577">
    <property type="entry name" value="RT_RNaseH_2"/>
</dbReference>
<dbReference type="InterPro" id="IPR001584">
    <property type="entry name" value="Integrase_cat-core"/>
</dbReference>